<proteinExistence type="predicted"/>
<name>A0A2K1DYL7_9FLAO</name>
<feature type="transmembrane region" description="Helical" evidence="1">
    <location>
        <begin position="40"/>
        <end position="58"/>
    </location>
</feature>
<keyword evidence="1" id="KW-0812">Transmembrane</keyword>
<keyword evidence="1" id="KW-1133">Transmembrane helix</keyword>
<dbReference type="RefSeq" id="WP_103052153.1">
    <property type="nucleotide sequence ID" value="NZ_POWF01000004.1"/>
</dbReference>
<evidence type="ECO:0000313" key="2">
    <source>
        <dbReference type="EMBL" id="PNQ73113.1"/>
    </source>
</evidence>
<evidence type="ECO:0000313" key="3">
    <source>
        <dbReference type="Proteomes" id="UP000236641"/>
    </source>
</evidence>
<dbReference type="EMBL" id="POWF01000004">
    <property type="protein sequence ID" value="PNQ73113.1"/>
    <property type="molecule type" value="Genomic_DNA"/>
</dbReference>
<feature type="transmembrane region" description="Helical" evidence="1">
    <location>
        <begin position="12"/>
        <end position="34"/>
    </location>
</feature>
<gene>
    <name evidence="2" type="ORF">C1T31_08980</name>
</gene>
<comment type="caution">
    <text evidence="2">The sequence shown here is derived from an EMBL/GenBank/DDBJ whole genome shotgun (WGS) entry which is preliminary data.</text>
</comment>
<organism evidence="2 3">
    <name type="scientific">Hanstruepera neustonica</name>
    <dbReference type="NCBI Taxonomy" id="1445657"/>
    <lineage>
        <taxon>Bacteria</taxon>
        <taxon>Pseudomonadati</taxon>
        <taxon>Bacteroidota</taxon>
        <taxon>Flavobacteriia</taxon>
        <taxon>Flavobacteriales</taxon>
        <taxon>Flavobacteriaceae</taxon>
        <taxon>Hanstruepera</taxon>
    </lineage>
</organism>
<dbReference type="Proteomes" id="UP000236641">
    <property type="component" value="Unassembled WGS sequence"/>
</dbReference>
<sequence>MRTNNEKVKGVIIGVYFIMIVLAITSIFVFNAITGMEVNPLILFLVVVGIFGVLFFIVHRVAKYFEYDSDGAKLIVINKGLLLSERFNYREHKLECDKTELVGFKMYNFFIYKELVLLIKWEGHETIKRYRFNITLVAKKKRKYMKQSLSKMVKLNKRANS</sequence>
<reference evidence="2 3" key="1">
    <citation type="submission" date="2018-01" db="EMBL/GenBank/DDBJ databases">
        <title>The draft genome of Hanstruepera neustonica JCM19743.</title>
        <authorList>
            <person name="He R.-H."/>
            <person name="Du Z.-J."/>
        </authorList>
    </citation>
    <scope>NUCLEOTIDE SEQUENCE [LARGE SCALE GENOMIC DNA]</scope>
    <source>
        <strain evidence="2 3">JCM19743</strain>
    </source>
</reference>
<keyword evidence="1" id="KW-0472">Membrane</keyword>
<dbReference type="OrthoDB" id="1452926at2"/>
<dbReference type="AlphaFoldDB" id="A0A2K1DYL7"/>
<evidence type="ECO:0000256" key="1">
    <source>
        <dbReference type="SAM" id="Phobius"/>
    </source>
</evidence>
<protein>
    <submittedName>
        <fullName evidence="2">Uncharacterized protein</fullName>
    </submittedName>
</protein>
<accession>A0A2K1DYL7</accession>
<keyword evidence="3" id="KW-1185">Reference proteome</keyword>